<feature type="transmembrane region" description="Helical" evidence="1">
    <location>
        <begin position="123"/>
        <end position="144"/>
    </location>
</feature>
<accession>A0A6C0P642</accession>
<dbReference type="Proteomes" id="UP000479114">
    <property type="component" value="Chromosome"/>
</dbReference>
<keyword evidence="4" id="KW-1185">Reference proteome</keyword>
<evidence type="ECO:0000256" key="1">
    <source>
        <dbReference type="SAM" id="Phobius"/>
    </source>
</evidence>
<dbReference type="Gene3D" id="3.30.70.270">
    <property type="match status" value="1"/>
</dbReference>
<dbReference type="InterPro" id="IPR029787">
    <property type="entry name" value="Nucleotide_cyclase"/>
</dbReference>
<dbReference type="InterPro" id="IPR050469">
    <property type="entry name" value="Diguanylate_Cyclase"/>
</dbReference>
<protein>
    <submittedName>
        <fullName evidence="3">GGDEF domain-containing protein</fullName>
    </submittedName>
</protein>
<proteinExistence type="predicted"/>
<feature type="transmembrane region" description="Helical" evidence="1">
    <location>
        <begin position="187"/>
        <end position="211"/>
    </location>
</feature>
<feature type="transmembrane region" description="Helical" evidence="1">
    <location>
        <begin position="100"/>
        <end position="117"/>
    </location>
</feature>
<keyword evidence="1" id="KW-0472">Membrane</keyword>
<dbReference type="RefSeq" id="WP_162640886.1">
    <property type="nucleotide sequence ID" value="NZ_CP048286.1"/>
</dbReference>
<dbReference type="InterPro" id="IPR043128">
    <property type="entry name" value="Rev_trsase/Diguanyl_cyclase"/>
</dbReference>
<dbReference type="CDD" id="cd01949">
    <property type="entry name" value="GGDEF"/>
    <property type="match status" value="1"/>
</dbReference>
<dbReference type="Pfam" id="PF00990">
    <property type="entry name" value="GGDEF"/>
    <property type="match status" value="1"/>
</dbReference>
<feature type="domain" description="GGDEF" evidence="2">
    <location>
        <begin position="253"/>
        <end position="385"/>
    </location>
</feature>
<feature type="transmembrane region" description="Helical" evidence="1">
    <location>
        <begin position="156"/>
        <end position="175"/>
    </location>
</feature>
<organism evidence="3 4">
    <name type="scientific">Paenibacillus rhizovicinus</name>
    <dbReference type="NCBI Taxonomy" id="2704463"/>
    <lineage>
        <taxon>Bacteria</taxon>
        <taxon>Bacillati</taxon>
        <taxon>Bacillota</taxon>
        <taxon>Bacilli</taxon>
        <taxon>Bacillales</taxon>
        <taxon>Paenibacillaceae</taxon>
        <taxon>Paenibacillus</taxon>
    </lineage>
</organism>
<name>A0A6C0P642_9BACL</name>
<dbReference type="GO" id="GO:0052621">
    <property type="term" value="F:diguanylate cyclase activity"/>
    <property type="evidence" value="ECO:0007669"/>
    <property type="project" value="TreeGrafter"/>
</dbReference>
<dbReference type="AlphaFoldDB" id="A0A6C0P642"/>
<reference evidence="3 4" key="1">
    <citation type="submission" date="2020-02" db="EMBL/GenBank/DDBJ databases">
        <title>Paenibacillus sp. nov., isolated from rhizosphere soil of tomato.</title>
        <authorList>
            <person name="Weon H.-Y."/>
            <person name="Lee S.A."/>
        </authorList>
    </citation>
    <scope>NUCLEOTIDE SEQUENCE [LARGE SCALE GENOMIC DNA]</scope>
    <source>
        <strain evidence="3 4">14171R-81</strain>
    </source>
</reference>
<evidence type="ECO:0000313" key="3">
    <source>
        <dbReference type="EMBL" id="QHW32082.1"/>
    </source>
</evidence>
<dbReference type="PROSITE" id="PS50887">
    <property type="entry name" value="GGDEF"/>
    <property type="match status" value="1"/>
</dbReference>
<feature type="transmembrane region" description="Helical" evidence="1">
    <location>
        <begin position="64"/>
        <end position="88"/>
    </location>
</feature>
<sequence length="393" mass="43511">MTLLMDSKAILLSLGIGYVFSLIMISAYWQDHIQASAVKIFFVSKCIQTAAWCLMILRGGIPSFLSVSVGNSAMLIGASLEVIALLTLLHELQPQTKRRYLVYTALGIIGFQLIILFDNQEKLRIAYCSVVIALLILPTCRIALGRNRSLLMRMMGSLYLLLFASTLIRGMIALLTDASTSYYKTGMYQLISLLALYLVSIMLNMGFVLLLKEQTNQELIRLASRDDLTGALNRRTFALQADQCLADHAKRGMPLSYLLFDIDWFKAINDTYGHDAGDHVLQDLASRIKRDLGRDDLFVRYGGDEFGLLLPGMDETASNEAAERIKKVLTGATIHGLPVTYSISIGVLTIVPDAGTQMESLYAFCDKALYTAKRNGRNGVFRGRFAEQGAISS</sequence>
<keyword evidence="1" id="KW-0812">Transmembrane</keyword>
<dbReference type="InterPro" id="IPR000160">
    <property type="entry name" value="GGDEF_dom"/>
</dbReference>
<dbReference type="SUPFAM" id="SSF55073">
    <property type="entry name" value="Nucleotide cyclase"/>
    <property type="match status" value="1"/>
</dbReference>
<feature type="transmembrane region" description="Helical" evidence="1">
    <location>
        <begin position="9"/>
        <end position="29"/>
    </location>
</feature>
<dbReference type="PANTHER" id="PTHR45138:SF9">
    <property type="entry name" value="DIGUANYLATE CYCLASE DGCM-RELATED"/>
    <property type="match status" value="1"/>
</dbReference>
<dbReference type="SMART" id="SM00267">
    <property type="entry name" value="GGDEF"/>
    <property type="match status" value="1"/>
</dbReference>
<dbReference type="KEGG" id="prz:GZH47_15525"/>
<dbReference type="NCBIfam" id="TIGR00254">
    <property type="entry name" value="GGDEF"/>
    <property type="match status" value="1"/>
</dbReference>
<evidence type="ECO:0000259" key="2">
    <source>
        <dbReference type="PROSITE" id="PS50887"/>
    </source>
</evidence>
<evidence type="ECO:0000313" key="4">
    <source>
        <dbReference type="Proteomes" id="UP000479114"/>
    </source>
</evidence>
<keyword evidence="1" id="KW-1133">Transmembrane helix</keyword>
<dbReference type="EMBL" id="CP048286">
    <property type="protein sequence ID" value="QHW32082.1"/>
    <property type="molecule type" value="Genomic_DNA"/>
</dbReference>
<dbReference type="FunFam" id="3.30.70.270:FF:000001">
    <property type="entry name" value="Diguanylate cyclase domain protein"/>
    <property type="match status" value="1"/>
</dbReference>
<gene>
    <name evidence="3" type="ORF">GZH47_15525</name>
</gene>
<dbReference type="PANTHER" id="PTHR45138">
    <property type="entry name" value="REGULATORY COMPONENTS OF SENSORY TRANSDUCTION SYSTEM"/>
    <property type="match status" value="1"/>
</dbReference>